<keyword evidence="1" id="KW-0233">DNA recombination</keyword>
<dbReference type="GO" id="GO:0043139">
    <property type="term" value="F:5'-3' DNA helicase activity"/>
    <property type="evidence" value="ECO:0007669"/>
    <property type="project" value="UniProtKB-EC"/>
</dbReference>
<dbReference type="InParanoid" id="A0A1X7TPE6"/>
<keyword evidence="1" id="KW-0378">Hydrolase</keyword>
<comment type="catalytic activity">
    <reaction evidence="1">
        <text>ATP + H2O = ADP + phosphate + H(+)</text>
        <dbReference type="Rhea" id="RHEA:13065"/>
        <dbReference type="ChEBI" id="CHEBI:15377"/>
        <dbReference type="ChEBI" id="CHEBI:15378"/>
        <dbReference type="ChEBI" id="CHEBI:30616"/>
        <dbReference type="ChEBI" id="CHEBI:43474"/>
        <dbReference type="ChEBI" id="CHEBI:456216"/>
        <dbReference type="EC" id="5.6.2.3"/>
    </reaction>
</comment>
<sequence>MLNRDQKRIFDHIKAHQLRQIEYEKSKQEKEQSECVKPLHMFISGVGGTGKSFLIEAIKALVKSIWSTLTKQTCAVAAPTGLAAYNVGGVAAHRLFQLLIEGQCASYWSLPNTSHKVMKTELQDLKMVIIDEVSMVSSFNLTYIHMRMNDSFE</sequence>
<dbReference type="EC" id="5.6.2.3" evidence="1"/>
<feature type="domain" description="DNA helicase Pif1-like DEAD-box helicase" evidence="2">
    <location>
        <begin position="37"/>
        <end position="139"/>
    </location>
</feature>
<comment type="similarity">
    <text evidence="1">Belongs to the helicase family.</text>
</comment>
<dbReference type="AlphaFoldDB" id="A0A1X7TPE6"/>
<proteinExistence type="inferred from homology"/>
<keyword evidence="1" id="KW-0547">Nucleotide-binding</keyword>
<dbReference type="SUPFAM" id="SSF52540">
    <property type="entry name" value="P-loop containing nucleoside triphosphate hydrolases"/>
    <property type="match status" value="1"/>
</dbReference>
<dbReference type="GO" id="GO:0000723">
    <property type="term" value="P:telomere maintenance"/>
    <property type="evidence" value="ECO:0007669"/>
    <property type="project" value="InterPro"/>
</dbReference>
<dbReference type="GO" id="GO:0006310">
    <property type="term" value="P:DNA recombination"/>
    <property type="evidence" value="ECO:0007669"/>
    <property type="project" value="UniProtKB-KW"/>
</dbReference>
<dbReference type="Pfam" id="PF05970">
    <property type="entry name" value="PIF1"/>
    <property type="match status" value="1"/>
</dbReference>
<name>A0A1X7TPE6_AMPQE</name>
<dbReference type="PANTHER" id="PTHR47642">
    <property type="entry name" value="ATP-DEPENDENT DNA HELICASE"/>
    <property type="match status" value="1"/>
</dbReference>
<dbReference type="GO" id="GO:0006281">
    <property type="term" value="P:DNA repair"/>
    <property type="evidence" value="ECO:0007669"/>
    <property type="project" value="UniProtKB-KW"/>
</dbReference>
<comment type="cofactor">
    <cofactor evidence="1">
        <name>Mg(2+)</name>
        <dbReference type="ChEBI" id="CHEBI:18420"/>
    </cofactor>
</comment>
<keyword evidence="1" id="KW-0227">DNA damage</keyword>
<evidence type="ECO:0000256" key="1">
    <source>
        <dbReference type="RuleBase" id="RU363044"/>
    </source>
</evidence>
<keyword evidence="1" id="KW-0067">ATP-binding</keyword>
<dbReference type="InterPro" id="IPR051055">
    <property type="entry name" value="PIF1_helicase"/>
</dbReference>
<dbReference type="EnsemblMetazoa" id="Aqu2.1.16909_001">
    <property type="protein sequence ID" value="Aqu2.1.16909_001"/>
    <property type="gene ID" value="Aqu2.1.16909"/>
</dbReference>
<organism evidence="3">
    <name type="scientific">Amphimedon queenslandica</name>
    <name type="common">Sponge</name>
    <dbReference type="NCBI Taxonomy" id="400682"/>
    <lineage>
        <taxon>Eukaryota</taxon>
        <taxon>Metazoa</taxon>
        <taxon>Porifera</taxon>
        <taxon>Demospongiae</taxon>
        <taxon>Heteroscleromorpha</taxon>
        <taxon>Haplosclerida</taxon>
        <taxon>Niphatidae</taxon>
        <taxon>Amphimedon</taxon>
    </lineage>
</organism>
<reference evidence="3" key="1">
    <citation type="submission" date="2017-05" db="UniProtKB">
        <authorList>
            <consortium name="EnsemblMetazoa"/>
        </authorList>
    </citation>
    <scope>IDENTIFICATION</scope>
</reference>
<dbReference type="GO" id="GO:0005524">
    <property type="term" value="F:ATP binding"/>
    <property type="evidence" value="ECO:0007669"/>
    <property type="project" value="UniProtKB-KW"/>
</dbReference>
<protein>
    <recommendedName>
        <fullName evidence="1">ATP-dependent DNA helicase</fullName>
        <ecNumber evidence="1">5.6.2.3</ecNumber>
    </recommendedName>
</protein>
<dbReference type="GO" id="GO:0016887">
    <property type="term" value="F:ATP hydrolysis activity"/>
    <property type="evidence" value="ECO:0007669"/>
    <property type="project" value="RHEA"/>
</dbReference>
<keyword evidence="1" id="KW-0234">DNA repair</keyword>
<evidence type="ECO:0000313" key="3">
    <source>
        <dbReference type="EnsemblMetazoa" id="Aqu2.1.16909_001"/>
    </source>
</evidence>
<dbReference type="Gene3D" id="3.40.50.300">
    <property type="entry name" value="P-loop containing nucleotide triphosphate hydrolases"/>
    <property type="match status" value="1"/>
</dbReference>
<dbReference type="InterPro" id="IPR027417">
    <property type="entry name" value="P-loop_NTPase"/>
</dbReference>
<evidence type="ECO:0000259" key="2">
    <source>
        <dbReference type="Pfam" id="PF05970"/>
    </source>
</evidence>
<dbReference type="PANTHER" id="PTHR47642:SF6">
    <property type="entry name" value="ATP-DEPENDENT DNA HELICASE"/>
    <property type="match status" value="1"/>
</dbReference>
<dbReference type="InterPro" id="IPR010285">
    <property type="entry name" value="DNA_helicase_pif1-like_DEAD"/>
</dbReference>
<accession>A0A1X7TPE6</accession>
<keyword evidence="1" id="KW-0347">Helicase</keyword>